<organism evidence="2 3">
    <name type="scientific">Rangifer tarandus platyrhynchus</name>
    <name type="common">Svalbard reindeer</name>
    <dbReference type="NCBI Taxonomy" id="3082113"/>
    <lineage>
        <taxon>Eukaryota</taxon>
        <taxon>Metazoa</taxon>
        <taxon>Chordata</taxon>
        <taxon>Craniata</taxon>
        <taxon>Vertebrata</taxon>
        <taxon>Euteleostomi</taxon>
        <taxon>Mammalia</taxon>
        <taxon>Eutheria</taxon>
        <taxon>Laurasiatheria</taxon>
        <taxon>Artiodactyla</taxon>
        <taxon>Ruminantia</taxon>
        <taxon>Pecora</taxon>
        <taxon>Cervidae</taxon>
        <taxon>Odocoileinae</taxon>
        <taxon>Rangifer</taxon>
    </lineage>
</organism>
<dbReference type="EMBL" id="OX459948">
    <property type="protein sequence ID" value="CAI9155037.1"/>
    <property type="molecule type" value="Genomic_DNA"/>
</dbReference>
<feature type="region of interest" description="Disordered" evidence="1">
    <location>
        <begin position="58"/>
        <end position="131"/>
    </location>
</feature>
<accession>A0ABN8Y396</accession>
<keyword evidence="3" id="KW-1185">Reference proteome</keyword>
<proteinExistence type="predicted"/>
<reference evidence="2" key="1">
    <citation type="submission" date="2023-04" db="EMBL/GenBank/DDBJ databases">
        <authorList>
            <consortium name="ELIXIR-Norway"/>
        </authorList>
    </citation>
    <scope>NUCLEOTIDE SEQUENCE [LARGE SCALE GENOMIC DNA]</scope>
</reference>
<protein>
    <submittedName>
        <fullName evidence="2">Uncharacterized protein</fullName>
    </submittedName>
</protein>
<evidence type="ECO:0000313" key="2">
    <source>
        <dbReference type="EMBL" id="CAI9155037.1"/>
    </source>
</evidence>
<evidence type="ECO:0000313" key="3">
    <source>
        <dbReference type="Proteomes" id="UP001176941"/>
    </source>
</evidence>
<gene>
    <name evidence="2" type="ORF">MRATA1EN1_LOCUS3999</name>
</gene>
<feature type="region of interest" description="Disordered" evidence="1">
    <location>
        <begin position="1"/>
        <end position="25"/>
    </location>
</feature>
<sequence>MSSEPSTAMAPVPWMRSADTPLDGHSVHWGLSPARGRVSAPVLQTLTGRETCNEAIKSEVPRGPPRVAGTAEDSECSEREHAKGDTRSDPNLSARLHVLVGGRAGRAGAGAGRGDASGTLHRRCPDGKQTA</sequence>
<name>A0ABN8Y396_RANTA</name>
<evidence type="ECO:0000256" key="1">
    <source>
        <dbReference type="SAM" id="MobiDB-lite"/>
    </source>
</evidence>
<feature type="compositionally biased region" description="Gly residues" evidence="1">
    <location>
        <begin position="102"/>
        <end position="115"/>
    </location>
</feature>
<feature type="compositionally biased region" description="Basic and acidic residues" evidence="1">
    <location>
        <begin position="76"/>
        <end position="88"/>
    </location>
</feature>
<dbReference type="Proteomes" id="UP001176941">
    <property type="component" value="Chromosome 12"/>
</dbReference>